<keyword evidence="5" id="KW-0963">Cytoplasm</keyword>
<dbReference type="GO" id="GO:0007017">
    <property type="term" value="P:microtubule-based process"/>
    <property type="evidence" value="ECO:0007669"/>
    <property type="project" value="InterPro"/>
</dbReference>
<dbReference type="PROSITE" id="PS00227">
    <property type="entry name" value="TUBULIN"/>
    <property type="match status" value="1"/>
</dbReference>
<dbReference type="GO" id="GO:0005525">
    <property type="term" value="F:GTP binding"/>
    <property type="evidence" value="ECO:0007669"/>
    <property type="project" value="UniProtKB-UniRule"/>
</dbReference>
<comment type="function">
    <text evidence="13 15">Tubulin is the major constituent of microtubules, a cylinder consisting of laterally associated linear protofilaments composed of alpha- and beta-tubulin heterodimers. Microtubules grow by the addition of GTP-tubulin dimers to the microtubule end, where a stabilizing cap forms. Below the cap, tubulin dimers are in GDP-bound state, owing to GTPase activity of alpha-tubulin.</text>
</comment>
<protein>
    <recommendedName>
        <fullName evidence="15">Tubulin alpha chain</fullName>
    </recommendedName>
</protein>
<keyword evidence="10" id="KW-0460">Magnesium</keyword>
<dbReference type="InterPro" id="IPR036525">
    <property type="entry name" value="Tubulin/FtsZ_GTPase_sf"/>
</dbReference>
<dbReference type="GO" id="GO:0016787">
    <property type="term" value="F:hydrolase activity"/>
    <property type="evidence" value="ECO:0007669"/>
    <property type="project" value="UniProtKB-KW"/>
</dbReference>
<dbReference type="SMART" id="SM00864">
    <property type="entry name" value="Tubulin"/>
    <property type="match status" value="1"/>
</dbReference>
<evidence type="ECO:0000256" key="12">
    <source>
        <dbReference type="ARBA" id="ARBA00023212"/>
    </source>
</evidence>
<keyword evidence="8 15" id="KW-0547">Nucleotide-binding</keyword>
<dbReference type="InterPro" id="IPR023123">
    <property type="entry name" value="Tubulin_C"/>
</dbReference>
<dbReference type="AlphaFoldDB" id="A0A8K1T096"/>
<reference evidence="18" key="1">
    <citation type="submission" date="2021-11" db="EMBL/GenBank/DDBJ databases">
        <authorList>
            <person name="Zhang Y.X."/>
        </authorList>
    </citation>
    <scope>NUCLEOTIDE SEQUENCE</scope>
</reference>
<evidence type="ECO:0000256" key="13">
    <source>
        <dbReference type="ARBA" id="ARBA00034296"/>
    </source>
</evidence>
<proteinExistence type="evidence at transcript level"/>
<dbReference type="GO" id="GO:0046872">
    <property type="term" value="F:metal ion binding"/>
    <property type="evidence" value="ECO:0007669"/>
    <property type="project" value="UniProtKB-KW"/>
</dbReference>
<dbReference type="PRINTS" id="PR01162">
    <property type="entry name" value="ALPHATUBULIN"/>
</dbReference>
<evidence type="ECO:0000256" key="6">
    <source>
        <dbReference type="ARBA" id="ARBA00022701"/>
    </source>
</evidence>
<evidence type="ECO:0000256" key="5">
    <source>
        <dbReference type="ARBA" id="ARBA00022490"/>
    </source>
</evidence>
<dbReference type="InterPro" id="IPR003008">
    <property type="entry name" value="Tubulin_FtsZ_GTPase"/>
</dbReference>
<dbReference type="Gene3D" id="1.10.287.600">
    <property type="entry name" value="Helix hairpin bin"/>
    <property type="match status" value="1"/>
</dbReference>
<name>A0A8K1T096_HENVI</name>
<evidence type="ECO:0000256" key="7">
    <source>
        <dbReference type="ARBA" id="ARBA00022723"/>
    </source>
</evidence>
<keyword evidence="7" id="KW-0479">Metal-binding</keyword>
<evidence type="ECO:0000256" key="11">
    <source>
        <dbReference type="ARBA" id="ARBA00023134"/>
    </source>
</evidence>
<keyword evidence="11 15" id="KW-0342">GTP-binding</keyword>
<evidence type="ECO:0000256" key="10">
    <source>
        <dbReference type="ARBA" id="ARBA00022842"/>
    </source>
</evidence>
<dbReference type="SMART" id="SM00865">
    <property type="entry name" value="Tubulin_C"/>
    <property type="match status" value="1"/>
</dbReference>
<dbReference type="Pfam" id="PF00091">
    <property type="entry name" value="Tubulin"/>
    <property type="match status" value="1"/>
</dbReference>
<dbReference type="PRINTS" id="PR01161">
    <property type="entry name" value="TUBULIN"/>
</dbReference>
<evidence type="ECO:0000256" key="8">
    <source>
        <dbReference type="ARBA" id="ARBA00022741"/>
    </source>
</evidence>
<evidence type="ECO:0000259" key="17">
    <source>
        <dbReference type="SMART" id="SM00865"/>
    </source>
</evidence>
<comment type="subunit">
    <text evidence="4 15">Dimer of alpha and beta chains. A typical microtubule is a hollow water-filled tube with an outer diameter of 25 nm and an inner diameter of 15 nM. Alpha-beta heterodimers associate head-to-tail to form protofilaments running lengthwise along the microtubule wall with the beta-tubulin subunit facing the microtubule plus end conferring a structural polarity. Microtubules usually have 13 protofilaments but different protofilament numbers can be found in some organisms and specialized cells.</text>
</comment>
<dbReference type="InterPro" id="IPR008280">
    <property type="entry name" value="Tub_FtsZ_C"/>
</dbReference>
<accession>A0A8K1T096</accession>
<feature type="domain" description="Tubulin/FtsZ 2-layer sandwich" evidence="17">
    <location>
        <begin position="251"/>
        <end position="396"/>
    </location>
</feature>
<keyword evidence="9" id="KW-0378">Hydrolase</keyword>
<evidence type="ECO:0000256" key="9">
    <source>
        <dbReference type="ARBA" id="ARBA00022801"/>
    </source>
</evidence>
<dbReference type="InterPro" id="IPR002452">
    <property type="entry name" value="Alpha_tubulin"/>
</dbReference>
<evidence type="ECO:0000256" key="3">
    <source>
        <dbReference type="ARBA" id="ARBA00009636"/>
    </source>
</evidence>
<dbReference type="SUPFAM" id="SSF52490">
    <property type="entry name" value="Tubulin nucleotide-binding domain-like"/>
    <property type="match status" value="1"/>
</dbReference>
<evidence type="ECO:0000256" key="2">
    <source>
        <dbReference type="ARBA" id="ARBA00004245"/>
    </source>
</evidence>
<dbReference type="Pfam" id="PF03953">
    <property type="entry name" value="Tubulin_C"/>
    <property type="match status" value="1"/>
</dbReference>
<evidence type="ECO:0000256" key="4">
    <source>
        <dbReference type="ARBA" id="ARBA00011747"/>
    </source>
</evidence>
<dbReference type="InterPro" id="IPR000217">
    <property type="entry name" value="Tubulin"/>
</dbReference>
<keyword evidence="12" id="KW-0206">Cytoskeleton</keyword>
<dbReference type="FunFam" id="3.30.1330.20:FF:000039">
    <property type="entry name" value="Tubulin alpha chain"/>
    <property type="match status" value="1"/>
</dbReference>
<dbReference type="Gene3D" id="3.40.50.1440">
    <property type="entry name" value="Tubulin/FtsZ, GTPase domain"/>
    <property type="match status" value="1"/>
</dbReference>
<evidence type="ECO:0000259" key="16">
    <source>
        <dbReference type="SMART" id="SM00864"/>
    </source>
</evidence>
<comment type="similarity">
    <text evidence="3 15">Belongs to the tubulin family.</text>
</comment>
<evidence type="ECO:0000256" key="1">
    <source>
        <dbReference type="ARBA" id="ARBA00001946"/>
    </source>
</evidence>
<dbReference type="FunFam" id="3.40.50.1440:FF:000007">
    <property type="entry name" value="Tubulin alpha chain"/>
    <property type="match status" value="1"/>
</dbReference>
<dbReference type="InterPro" id="IPR018316">
    <property type="entry name" value="Tubulin/FtsZ_2-layer-sand-dom"/>
</dbReference>
<comment type="subcellular location">
    <subcellularLocation>
        <location evidence="2">Cytoplasm</location>
        <location evidence="2">Cytoskeleton</location>
    </subcellularLocation>
</comment>
<dbReference type="Gene3D" id="3.30.1330.20">
    <property type="entry name" value="Tubulin/FtsZ, C-terminal domain"/>
    <property type="match status" value="1"/>
</dbReference>
<keyword evidence="6 15" id="KW-0493">Microtubule</keyword>
<dbReference type="GO" id="GO:0005874">
    <property type="term" value="C:microtubule"/>
    <property type="evidence" value="ECO:0007669"/>
    <property type="project" value="UniProtKB-KW"/>
</dbReference>
<dbReference type="CDD" id="cd02186">
    <property type="entry name" value="alpha_tubulin"/>
    <property type="match status" value="1"/>
</dbReference>
<sequence length="443" mass="49686">MPVNQEIIQIHVGQAGVQIASACWELYCLEHGIQPDGTIYSYCHGPRDDDTFNSFFNISSIGKAVPRVVMVDLEPTVIDEIRTGHYRQLFPTEGLITGKEDAANNFARGIYSIGSEMIDLTMDRVRKTAEQCGSLQGFLLYRAFGGGTGSGFTALVLEYLCKDYGKKPKLLFSVYPSPRISPIIVEPYNATLTTHTSIEYEDASFVLDNEAMYDILARNLDVSRPTYTNINRLLGQVISTITASLRFAGAVNVDLLEFQTNLIPYPRIHFPLITYAPFISAEKAYHETLTTAQLTNSCFEPANQMIKCDPRKGKYISCCLFYRGDVTPIDINNAISNIKTKRSISFVDWCPTGFKVGLNYQPPTTVPGGDLARVQRAVTMLSNSTAIKEAWIRLLHKFNLMYSKRAFVHHYVGEGMEEGEFSEAKEDLTCLIQDYQEVEKDSR</sequence>
<dbReference type="FunFam" id="1.10.287.600:FF:000001">
    <property type="entry name" value="Tubulin alpha chain"/>
    <property type="match status" value="1"/>
</dbReference>
<dbReference type="InterPro" id="IPR017975">
    <property type="entry name" value="Tubulin_CS"/>
</dbReference>
<evidence type="ECO:0000313" key="18">
    <source>
        <dbReference type="EMBL" id="UFX34161.1"/>
    </source>
</evidence>
<feature type="domain" description="Tubulin/FtsZ GTPase" evidence="16">
    <location>
        <begin position="52"/>
        <end position="249"/>
    </location>
</feature>
<comment type="catalytic activity">
    <reaction evidence="14">
        <text>GTP + H2O = GDP + phosphate + H(+)</text>
        <dbReference type="Rhea" id="RHEA:19669"/>
        <dbReference type="ChEBI" id="CHEBI:15377"/>
        <dbReference type="ChEBI" id="CHEBI:15378"/>
        <dbReference type="ChEBI" id="CHEBI:37565"/>
        <dbReference type="ChEBI" id="CHEBI:43474"/>
        <dbReference type="ChEBI" id="CHEBI:58189"/>
    </reaction>
    <physiologicalReaction direction="left-to-right" evidence="14">
        <dbReference type="Rhea" id="RHEA:19670"/>
    </physiologicalReaction>
</comment>
<dbReference type="InterPro" id="IPR037103">
    <property type="entry name" value="Tubulin/FtsZ-like_C"/>
</dbReference>
<comment type="cofactor">
    <cofactor evidence="1">
        <name>Mg(2+)</name>
        <dbReference type="ChEBI" id="CHEBI:18420"/>
    </cofactor>
</comment>
<evidence type="ECO:0000256" key="15">
    <source>
        <dbReference type="RuleBase" id="RU000352"/>
    </source>
</evidence>
<dbReference type="SUPFAM" id="SSF55307">
    <property type="entry name" value="Tubulin C-terminal domain-like"/>
    <property type="match status" value="1"/>
</dbReference>
<evidence type="ECO:0000256" key="14">
    <source>
        <dbReference type="ARBA" id="ARBA00049117"/>
    </source>
</evidence>
<dbReference type="PANTHER" id="PTHR11588">
    <property type="entry name" value="TUBULIN"/>
    <property type="match status" value="1"/>
</dbReference>
<organism evidence="18">
    <name type="scientific">Henosepilachna vigintioctomaculata</name>
    <name type="common">Potato ladybird beetle</name>
    <name type="synonym">Epilachna vigintioctomaculata</name>
    <dbReference type="NCBI Taxonomy" id="420088"/>
    <lineage>
        <taxon>Eukaryota</taxon>
        <taxon>Metazoa</taxon>
        <taxon>Ecdysozoa</taxon>
        <taxon>Arthropoda</taxon>
        <taxon>Hexapoda</taxon>
        <taxon>Insecta</taxon>
        <taxon>Pterygota</taxon>
        <taxon>Neoptera</taxon>
        <taxon>Endopterygota</taxon>
        <taxon>Coleoptera</taxon>
        <taxon>Polyphaga</taxon>
        <taxon>Cucujiformia</taxon>
        <taxon>Coccinelloidea</taxon>
        <taxon>Coccinellidae</taxon>
        <taxon>Epilachninae</taxon>
        <taxon>Epilachnini</taxon>
        <taxon>Henosepilachna</taxon>
    </lineage>
</organism>
<dbReference type="EMBL" id="OL675423">
    <property type="protein sequence ID" value="UFX34161.1"/>
    <property type="molecule type" value="mRNA"/>
</dbReference>
<dbReference type="GO" id="GO:0005200">
    <property type="term" value="F:structural constituent of cytoskeleton"/>
    <property type="evidence" value="ECO:0007669"/>
    <property type="project" value="InterPro"/>
</dbReference>